<sequence>MDVAARSEDPPRVWAEQDPPRDPKKLKLEERWDRAQVAYGAILFGSLFYMGAVQESMKDDPAHIYYLIPNKKAARIFFIVKVTLVSGFYVVMLILVICKACSNAIAAATAPVSRPTGFDYDSDSPRRYHPTNGERNV</sequence>
<accession>A0A0E0LHR2</accession>
<dbReference type="Gramene" id="OPUNC07G04710.1">
    <property type="protein sequence ID" value="OPUNC07G04710.1"/>
    <property type="gene ID" value="OPUNC07G04710"/>
</dbReference>
<keyword evidence="4" id="KW-1185">Reference proteome</keyword>
<protein>
    <submittedName>
        <fullName evidence="3">Uncharacterized protein</fullName>
    </submittedName>
</protein>
<reference evidence="3" key="2">
    <citation type="submission" date="2018-05" db="EMBL/GenBank/DDBJ databases">
        <title>OpunRS2 (Oryza punctata Reference Sequence Version 2).</title>
        <authorList>
            <person name="Zhang J."/>
            <person name="Kudrna D."/>
            <person name="Lee S."/>
            <person name="Talag J."/>
            <person name="Welchert J."/>
            <person name="Wing R.A."/>
        </authorList>
    </citation>
    <scope>NUCLEOTIDE SEQUENCE [LARGE SCALE GENOMIC DNA]</scope>
</reference>
<organism evidence="3">
    <name type="scientific">Oryza punctata</name>
    <name type="common">Red rice</name>
    <dbReference type="NCBI Taxonomy" id="4537"/>
    <lineage>
        <taxon>Eukaryota</taxon>
        <taxon>Viridiplantae</taxon>
        <taxon>Streptophyta</taxon>
        <taxon>Embryophyta</taxon>
        <taxon>Tracheophyta</taxon>
        <taxon>Spermatophyta</taxon>
        <taxon>Magnoliopsida</taxon>
        <taxon>Liliopsida</taxon>
        <taxon>Poales</taxon>
        <taxon>Poaceae</taxon>
        <taxon>BOP clade</taxon>
        <taxon>Oryzoideae</taxon>
        <taxon>Oryzeae</taxon>
        <taxon>Oryzinae</taxon>
        <taxon>Oryza</taxon>
    </lineage>
</organism>
<keyword evidence="2" id="KW-1133">Transmembrane helix</keyword>
<evidence type="ECO:0000256" key="1">
    <source>
        <dbReference type="SAM" id="MobiDB-lite"/>
    </source>
</evidence>
<dbReference type="HOGENOM" id="CLU_1868454_0_0_1"/>
<name>A0A0E0LHR2_ORYPU</name>
<dbReference type="EnsemblPlants" id="OPUNC07G04710.1">
    <property type="protein sequence ID" value="OPUNC07G04710.1"/>
    <property type="gene ID" value="OPUNC07G04710"/>
</dbReference>
<dbReference type="Proteomes" id="UP000026962">
    <property type="component" value="Chromosome 7"/>
</dbReference>
<proteinExistence type="predicted"/>
<dbReference type="AlphaFoldDB" id="A0A0E0LHR2"/>
<evidence type="ECO:0000313" key="4">
    <source>
        <dbReference type="Proteomes" id="UP000026962"/>
    </source>
</evidence>
<reference evidence="3" key="1">
    <citation type="submission" date="2015-04" db="UniProtKB">
        <authorList>
            <consortium name="EnsemblPlants"/>
        </authorList>
    </citation>
    <scope>IDENTIFICATION</scope>
</reference>
<feature type="region of interest" description="Disordered" evidence="1">
    <location>
        <begin position="1"/>
        <end position="21"/>
    </location>
</feature>
<keyword evidence="2" id="KW-0472">Membrane</keyword>
<feature type="transmembrane region" description="Helical" evidence="2">
    <location>
        <begin position="74"/>
        <end position="97"/>
    </location>
</feature>
<keyword evidence="2" id="KW-0812">Transmembrane</keyword>
<feature type="transmembrane region" description="Helical" evidence="2">
    <location>
        <begin position="36"/>
        <end position="53"/>
    </location>
</feature>
<evidence type="ECO:0000256" key="2">
    <source>
        <dbReference type="SAM" id="Phobius"/>
    </source>
</evidence>
<evidence type="ECO:0000313" key="3">
    <source>
        <dbReference type="EnsemblPlants" id="OPUNC07G04710.1"/>
    </source>
</evidence>
<feature type="compositionally biased region" description="Basic and acidic residues" evidence="1">
    <location>
        <begin position="1"/>
        <end position="11"/>
    </location>
</feature>